<keyword evidence="2" id="KW-1185">Reference proteome</keyword>
<dbReference type="PANTHER" id="PTHR14387:SF0">
    <property type="entry name" value="DUF2428 DOMAIN-CONTAINING PROTEIN"/>
    <property type="match status" value="1"/>
</dbReference>
<dbReference type="InterPro" id="IPR051954">
    <property type="entry name" value="tRNA_methyltransferase_THADA"/>
</dbReference>
<protein>
    <submittedName>
        <fullName evidence="1">Uncharacterized protein</fullName>
    </submittedName>
</protein>
<reference evidence="2" key="1">
    <citation type="submission" date="2018-06" db="EMBL/GenBank/DDBJ databases">
        <title>Genome assembly of Danube salmon.</title>
        <authorList>
            <person name="Macqueen D.J."/>
            <person name="Gundappa M.K."/>
        </authorList>
    </citation>
    <scope>NUCLEOTIDE SEQUENCE [LARGE SCALE GENOMIC DNA]</scope>
</reference>
<name>A0A4W5ND12_9TELE</name>
<proteinExistence type="predicted"/>
<reference evidence="1" key="3">
    <citation type="submission" date="2025-09" db="UniProtKB">
        <authorList>
            <consortium name="Ensembl"/>
        </authorList>
    </citation>
    <scope>IDENTIFICATION</scope>
</reference>
<dbReference type="Ensembl" id="ENSHHUT00000049091.1">
    <property type="protein sequence ID" value="ENSHHUP00000047355.1"/>
    <property type="gene ID" value="ENSHHUG00000028780.1"/>
</dbReference>
<dbReference type="GO" id="GO:0005829">
    <property type="term" value="C:cytosol"/>
    <property type="evidence" value="ECO:0007669"/>
    <property type="project" value="TreeGrafter"/>
</dbReference>
<sequence>MVPVQSVEDQMKAVLDCVVTEDKMPTDLSTTLKLFINKLDECSRSSIKRCKERSLEEAGQLLRKIPVKQLQCLEERLLLPLIRLLVAMQMQMFNIASRKLDQMLQHLAEVNRLLVFREIQRCLCTIVGKDQALSIGDLQRACMFLEDSSIGRELWREACPSLLDKVAELFPVILEQEGLRNGPLCYQAVKVCLQVFQLLPGEVAPLVWEKEQGSLAVQSILQSLMDIILGQCSNRDTRLLAGTTVAMLINTVLEGGEGGAAAWSLLQVTHSEPWRLCVGGLQVQCSPRSQDGVDRLAVSRGLLTCCRRGILVSQVDNTGVCHRMLMLTDISSSFVLMEFSSANLENVVSDSRFSLLLQTCLLLGGLFPLVSALCEEKLDCHYYVFEGTVKPNQCVYMCFCKCKRNESKKYLSIKSTFIKTYV</sequence>
<dbReference type="STRING" id="62062.ENSHHUP00000047355"/>
<organism evidence="1 2">
    <name type="scientific">Hucho hucho</name>
    <name type="common">huchen</name>
    <dbReference type="NCBI Taxonomy" id="62062"/>
    <lineage>
        <taxon>Eukaryota</taxon>
        <taxon>Metazoa</taxon>
        <taxon>Chordata</taxon>
        <taxon>Craniata</taxon>
        <taxon>Vertebrata</taxon>
        <taxon>Euteleostomi</taxon>
        <taxon>Actinopterygii</taxon>
        <taxon>Neopterygii</taxon>
        <taxon>Teleostei</taxon>
        <taxon>Protacanthopterygii</taxon>
        <taxon>Salmoniformes</taxon>
        <taxon>Salmonidae</taxon>
        <taxon>Salmoninae</taxon>
        <taxon>Hucho</taxon>
    </lineage>
</organism>
<dbReference type="GeneTree" id="ENSGT00950000186432"/>
<reference evidence="1" key="2">
    <citation type="submission" date="2025-08" db="UniProtKB">
        <authorList>
            <consortium name="Ensembl"/>
        </authorList>
    </citation>
    <scope>IDENTIFICATION</scope>
</reference>
<evidence type="ECO:0000313" key="2">
    <source>
        <dbReference type="Proteomes" id="UP000314982"/>
    </source>
</evidence>
<dbReference type="PANTHER" id="PTHR14387">
    <property type="entry name" value="THADA/DEATH RECEPTOR INTERACTING PROTEIN"/>
    <property type="match status" value="1"/>
</dbReference>
<dbReference type="AlphaFoldDB" id="A0A4W5ND12"/>
<dbReference type="Proteomes" id="UP000314982">
    <property type="component" value="Unassembled WGS sequence"/>
</dbReference>
<dbReference type="GO" id="GO:0030488">
    <property type="term" value="P:tRNA methylation"/>
    <property type="evidence" value="ECO:0007669"/>
    <property type="project" value="TreeGrafter"/>
</dbReference>
<evidence type="ECO:0000313" key="1">
    <source>
        <dbReference type="Ensembl" id="ENSHHUP00000047355.1"/>
    </source>
</evidence>
<accession>A0A4W5ND12</accession>